<dbReference type="EMBL" id="CAJPIZ010019328">
    <property type="protein sequence ID" value="CAG2116901.1"/>
    <property type="molecule type" value="Genomic_DNA"/>
</dbReference>
<dbReference type="OrthoDB" id="6526111at2759"/>
<feature type="non-terminal residue" evidence="1">
    <location>
        <position position="1"/>
    </location>
</feature>
<protein>
    <submittedName>
        <fullName evidence="1">Uncharacterized protein</fullName>
    </submittedName>
</protein>
<name>A0A7R9L8L7_9ACAR</name>
<proteinExistence type="predicted"/>
<gene>
    <name evidence="1" type="ORF">OSB1V03_LOCUS16856</name>
</gene>
<dbReference type="AlphaFoldDB" id="A0A7R9L8L7"/>
<sequence length="161" mass="17667">MPITDFKTNKPLAMKTELYYAFQNQQTLKYLVWCGNSGTVATAPVKTDPQYWHVFAKLAAPAGNYYRFTHGLPASNCRHVSKIAAAPVKGYVMLWNRDCGDDNNPNVDDNGFINCVSPNGVTAPTDINKPVPLDPQCGWTHNGGNALPSLAKPYQAYTMVA</sequence>
<dbReference type="EMBL" id="OC873903">
    <property type="protein sequence ID" value="CAD7637101.1"/>
    <property type="molecule type" value="Genomic_DNA"/>
</dbReference>
<evidence type="ECO:0000313" key="2">
    <source>
        <dbReference type="Proteomes" id="UP000759131"/>
    </source>
</evidence>
<reference evidence="1" key="1">
    <citation type="submission" date="2020-11" db="EMBL/GenBank/DDBJ databases">
        <authorList>
            <person name="Tran Van P."/>
        </authorList>
    </citation>
    <scope>NUCLEOTIDE SEQUENCE</scope>
</reference>
<dbReference type="Proteomes" id="UP000759131">
    <property type="component" value="Unassembled WGS sequence"/>
</dbReference>
<organism evidence="1">
    <name type="scientific">Medioppia subpectinata</name>
    <dbReference type="NCBI Taxonomy" id="1979941"/>
    <lineage>
        <taxon>Eukaryota</taxon>
        <taxon>Metazoa</taxon>
        <taxon>Ecdysozoa</taxon>
        <taxon>Arthropoda</taxon>
        <taxon>Chelicerata</taxon>
        <taxon>Arachnida</taxon>
        <taxon>Acari</taxon>
        <taxon>Acariformes</taxon>
        <taxon>Sarcoptiformes</taxon>
        <taxon>Oribatida</taxon>
        <taxon>Brachypylina</taxon>
        <taxon>Oppioidea</taxon>
        <taxon>Oppiidae</taxon>
        <taxon>Medioppia</taxon>
    </lineage>
</organism>
<accession>A0A7R9L8L7</accession>
<keyword evidence="2" id="KW-1185">Reference proteome</keyword>
<evidence type="ECO:0000313" key="1">
    <source>
        <dbReference type="EMBL" id="CAD7637101.1"/>
    </source>
</evidence>